<dbReference type="SUPFAM" id="SSF52540">
    <property type="entry name" value="P-loop containing nucleoside triphosphate hydrolases"/>
    <property type="match status" value="1"/>
</dbReference>
<keyword evidence="1" id="KW-0805">Transcription regulation</keyword>
<keyword evidence="6" id="KW-1185">Reference proteome</keyword>
<dbReference type="Gene3D" id="1.10.10.10">
    <property type="entry name" value="Winged helix-like DNA-binding domain superfamily/Winged helix DNA-binding domain"/>
    <property type="match status" value="1"/>
</dbReference>
<dbReference type="PRINTS" id="PR00038">
    <property type="entry name" value="HTHLUXR"/>
</dbReference>
<dbReference type="SUPFAM" id="SSF56112">
    <property type="entry name" value="Protein kinase-like (PK-like)"/>
    <property type="match status" value="1"/>
</dbReference>
<dbReference type="RefSeq" id="WP_224753690.1">
    <property type="nucleotide sequence ID" value="NZ_JACXZA010000004.1"/>
</dbReference>
<dbReference type="InterPro" id="IPR029016">
    <property type="entry name" value="GAF-like_dom_sf"/>
</dbReference>
<dbReference type="Gene3D" id="3.40.50.300">
    <property type="entry name" value="P-loop containing nucleotide triphosphate hydrolases"/>
    <property type="match status" value="1"/>
</dbReference>
<reference evidence="5 6" key="1">
    <citation type="submission" date="2020-09" db="EMBL/GenBank/DDBJ databases">
        <title>Paenibacillus sp. strain PR3 16S rRNA gene Genome sequencing and assembly.</title>
        <authorList>
            <person name="Kim J."/>
        </authorList>
    </citation>
    <scope>NUCLEOTIDE SEQUENCE [LARGE SCALE GENOMIC DNA]</scope>
    <source>
        <strain evidence="5 6">PR3</strain>
    </source>
</reference>
<keyword evidence="2" id="KW-0804">Transcription</keyword>
<feature type="domain" description="HTH luxR-type" evidence="4">
    <location>
        <begin position="1403"/>
        <end position="1468"/>
    </location>
</feature>
<dbReference type="SMART" id="SM00421">
    <property type="entry name" value="HTH_LUXR"/>
    <property type="match status" value="1"/>
</dbReference>
<gene>
    <name evidence="5" type="ORF">H8B09_16555</name>
</gene>
<sequence>MIISRDKILRDYMTHPPIDLAAFIELSVILAGMVYREHQQNRVIGYLSPDHISIQRQEKTARISGNAEGHAAYRSPEQFGRFNLVPSGRSDLYALGVICYELLTGQLPFYPDYEEDWSTVHIRKVPQPISDIRPEVDETLQAVLMKLLAKSPVDRYQSAYGLLEDLLLYQRMLASGGTLAPFQVGRLDTIRTLSLSHCWYGRSAAVMQMEAGLEQAFQGLNAFRWVIGEAGIGKTTLVNKLEQRVVQRGGKMIVVQAEPSGRSVRCGLLLRVLQQWTHQLWSEPSDVITQLKNNLQAKFNREAWAVIVSCWPEAKLLLDSDDTEAASVLGDVKVWDQFEELLPDLIRCMAECKPPLVVFVDNLHWADDGTQTVIRALASAGKTSGLLLIGACQMEEDDDSTRDGMNSNQVADVTWLTERCRANPEEQVALLPLDNDDVKQLVSDALHENSARIRLLARSVRDQTGGNPRSIRLLLEGWLQEKRLSFDETRRQWVWDSEVVRLISRSEANLHLLGTTLSKLQGDRKEFLAMAAAIGPIFRLSNLAEACGRTQDAAFRWLEEAEAEGIIYREYDTGQDNEHDPIYLFVHESIHQMAYALDSAGNMRRHRTIGQLLQRYASESGSDMPHAAIDHLNLAVPVLSETEMKQLMEHNLQAGQEALACGRYARGKYYAESGLQLSTAGTGGETGALDLNTELQLVLVWAEYMDGHVERAKDRLVELNKDSGRLSRAERINIWAPLIQFHAFADNAGAIQYGQEALAAYGWKLREKSSLLSIAKEVMQTGVLLYRKRDKPLPVADPLDKEYAELCRLLELLFFPLLVHDGRALLELYARFIRYGLDKGANESLAIIIGGYELILQRIFPSLVQSVPIAERMFLQIGDTTTLRNRHLLTFLSGMSKQIDKPLEAFATIFNAMRQGLESGDKDFANLVLMICMLGNNGNLNALQELLEYFEDNMRQNADDKTLEMVMLTAGYVAALQDESRTDSFVAIPQTRSGGDPEQQDEDNYSCGCRLEAAYISGKYREALYWAKRGRANELPLDWIRIRKQRVFETLALSALFFETNEEERKRIRKAIRTQLRKMKSWRGFMGHASSAYLLVKAEEERTNGDLMEAVRGYIAAIGRARSEKYVLMEAIACERLATYYQDDALSRSGAAITMMDACAAYADWGITSKVTQIRSRYAEMLHPISQRYEGPVLEGQIEDKHARIEMSRRQKGPVDDVASQNEAEYELVRRLVNGIGGTKDAADWTTKLLEAALRQAGADRGLVLKCLDDGFSIEADRSDRVEKGATSGLYAESVLRHTVMTGEPLVLHDASRSFWVKDTYIATGELRSILCMPIAVPGDRASYLLYLENRQMPGVFLERDIQVLDLLATRIIYLHMLEAEAAAASMQDAATDIVSSALGSAQQELTEPLTEREVEIVTAMAEGMSNREIADRFGIAETTVKTHTSRIIGKLGVKRRGQAVVRAKELQLIK</sequence>
<dbReference type="InterPro" id="IPR011009">
    <property type="entry name" value="Kinase-like_dom_sf"/>
</dbReference>
<dbReference type="InterPro" id="IPR041664">
    <property type="entry name" value="AAA_16"/>
</dbReference>
<dbReference type="Proteomes" id="UP000609346">
    <property type="component" value="Unassembled WGS sequence"/>
</dbReference>
<dbReference type="InterPro" id="IPR000792">
    <property type="entry name" value="Tscrpt_reg_LuxR_C"/>
</dbReference>
<organism evidence="5 6">
    <name type="scientific">Paenibacillus terricola</name>
    <dbReference type="NCBI Taxonomy" id="2763503"/>
    <lineage>
        <taxon>Bacteria</taxon>
        <taxon>Bacillati</taxon>
        <taxon>Bacillota</taxon>
        <taxon>Bacilli</taxon>
        <taxon>Bacillales</taxon>
        <taxon>Paenibacillaceae</taxon>
        <taxon>Paenibacillus</taxon>
    </lineage>
</organism>
<dbReference type="InterPro" id="IPR003018">
    <property type="entry name" value="GAF"/>
</dbReference>
<dbReference type="SUPFAM" id="SSF46894">
    <property type="entry name" value="C-terminal effector domain of the bipartite response regulators"/>
    <property type="match status" value="1"/>
</dbReference>
<dbReference type="Gene3D" id="3.30.450.40">
    <property type="match status" value="1"/>
</dbReference>
<dbReference type="PANTHER" id="PTHR43642:SF1">
    <property type="entry name" value="HYBRID SIGNAL TRANSDUCTION HISTIDINE KINASE G"/>
    <property type="match status" value="1"/>
</dbReference>
<name>A0ABR8MWN9_9BACL</name>
<dbReference type="Pfam" id="PF00196">
    <property type="entry name" value="GerE"/>
    <property type="match status" value="1"/>
</dbReference>
<evidence type="ECO:0000313" key="6">
    <source>
        <dbReference type="Proteomes" id="UP000609346"/>
    </source>
</evidence>
<protein>
    <submittedName>
        <fullName evidence="5">AAA family ATPase</fullName>
    </submittedName>
</protein>
<evidence type="ECO:0000256" key="1">
    <source>
        <dbReference type="ARBA" id="ARBA00023015"/>
    </source>
</evidence>
<dbReference type="Pfam" id="PF01590">
    <property type="entry name" value="GAF"/>
    <property type="match status" value="1"/>
</dbReference>
<accession>A0ABR8MWN9</accession>
<feature type="domain" description="Protein kinase" evidence="3">
    <location>
        <begin position="1"/>
        <end position="167"/>
    </location>
</feature>
<dbReference type="InterPro" id="IPR053159">
    <property type="entry name" value="Hybrid_Histidine_Kinase"/>
</dbReference>
<evidence type="ECO:0000256" key="2">
    <source>
        <dbReference type="ARBA" id="ARBA00023163"/>
    </source>
</evidence>
<evidence type="ECO:0000313" key="5">
    <source>
        <dbReference type="EMBL" id="MBD3920375.1"/>
    </source>
</evidence>
<comment type="caution">
    <text evidence="5">The sequence shown here is derived from an EMBL/GenBank/DDBJ whole genome shotgun (WGS) entry which is preliminary data.</text>
</comment>
<dbReference type="EMBL" id="JACXZA010000004">
    <property type="protein sequence ID" value="MBD3920375.1"/>
    <property type="molecule type" value="Genomic_DNA"/>
</dbReference>
<evidence type="ECO:0000259" key="4">
    <source>
        <dbReference type="PROSITE" id="PS50043"/>
    </source>
</evidence>
<dbReference type="InterPro" id="IPR016032">
    <property type="entry name" value="Sig_transdc_resp-reg_C-effctor"/>
</dbReference>
<dbReference type="SMART" id="SM00065">
    <property type="entry name" value="GAF"/>
    <property type="match status" value="1"/>
</dbReference>
<dbReference type="PANTHER" id="PTHR43642">
    <property type="entry name" value="HYBRID SIGNAL TRANSDUCTION HISTIDINE KINASE G"/>
    <property type="match status" value="1"/>
</dbReference>
<dbReference type="InterPro" id="IPR000719">
    <property type="entry name" value="Prot_kinase_dom"/>
</dbReference>
<dbReference type="SUPFAM" id="SSF55781">
    <property type="entry name" value="GAF domain-like"/>
    <property type="match status" value="1"/>
</dbReference>
<dbReference type="PROSITE" id="PS00622">
    <property type="entry name" value="HTH_LUXR_1"/>
    <property type="match status" value="1"/>
</dbReference>
<dbReference type="CDD" id="cd06170">
    <property type="entry name" value="LuxR_C_like"/>
    <property type="match status" value="1"/>
</dbReference>
<dbReference type="InterPro" id="IPR036388">
    <property type="entry name" value="WH-like_DNA-bd_sf"/>
</dbReference>
<evidence type="ECO:0000259" key="3">
    <source>
        <dbReference type="PROSITE" id="PS50011"/>
    </source>
</evidence>
<dbReference type="Pfam" id="PF13191">
    <property type="entry name" value="AAA_16"/>
    <property type="match status" value="1"/>
</dbReference>
<proteinExistence type="predicted"/>
<dbReference type="InterPro" id="IPR027417">
    <property type="entry name" value="P-loop_NTPase"/>
</dbReference>
<dbReference type="Gene3D" id="1.10.510.10">
    <property type="entry name" value="Transferase(Phosphotransferase) domain 1"/>
    <property type="match status" value="1"/>
</dbReference>
<dbReference type="PROSITE" id="PS50043">
    <property type="entry name" value="HTH_LUXR_2"/>
    <property type="match status" value="1"/>
</dbReference>
<dbReference type="PROSITE" id="PS50011">
    <property type="entry name" value="PROTEIN_KINASE_DOM"/>
    <property type="match status" value="1"/>
</dbReference>